<sequence>MTLDRRFSSTDPRKVKYSEPELTYDEAIDDEKYEHEFSTNTHGRLALDSFEDVHPAPRRRLRLTTLTNSAIVKSVTRGVGGLITAIILVSSLVVLALSSTE</sequence>
<evidence type="ECO:0000256" key="1">
    <source>
        <dbReference type="SAM" id="Phobius"/>
    </source>
</evidence>
<keyword evidence="1" id="KW-0472">Membrane</keyword>
<reference evidence="2 3" key="1">
    <citation type="submission" date="2017-08" db="EMBL/GenBank/DDBJ databases">
        <title>Reclassification of Bisgaard taxon 37 and 44.</title>
        <authorList>
            <person name="Christensen H."/>
        </authorList>
    </citation>
    <scope>NUCLEOTIDE SEQUENCE [LARGE SCALE GENOMIC DNA]</scope>
    <source>
        <strain evidence="2 3">B96_4</strain>
    </source>
</reference>
<feature type="transmembrane region" description="Helical" evidence="1">
    <location>
        <begin position="79"/>
        <end position="98"/>
    </location>
</feature>
<organism evidence="2 3">
    <name type="scientific">Psittacicella melopsittaci</name>
    <dbReference type="NCBI Taxonomy" id="2028576"/>
    <lineage>
        <taxon>Bacteria</taxon>
        <taxon>Pseudomonadati</taxon>
        <taxon>Pseudomonadota</taxon>
        <taxon>Gammaproteobacteria</taxon>
        <taxon>Pasteurellales</taxon>
        <taxon>Psittacicellaceae</taxon>
        <taxon>Psittacicella</taxon>
    </lineage>
</organism>
<accession>A0A3A1YD40</accession>
<dbReference type="AlphaFoldDB" id="A0A3A1YD40"/>
<dbReference type="EMBL" id="NRJH01000003">
    <property type="protein sequence ID" value="RIY34057.1"/>
    <property type="molecule type" value="Genomic_DNA"/>
</dbReference>
<keyword evidence="3" id="KW-1185">Reference proteome</keyword>
<protein>
    <submittedName>
        <fullName evidence="2">Uncharacterized protein</fullName>
    </submittedName>
</protein>
<name>A0A3A1YD40_9GAMM</name>
<keyword evidence="1" id="KW-1133">Transmembrane helix</keyword>
<dbReference type="OrthoDB" id="5690327at2"/>
<dbReference type="Proteomes" id="UP000266258">
    <property type="component" value="Unassembled WGS sequence"/>
</dbReference>
<proteinExistence type="predicted"/>
<evidence type="ECO:0000313" key="2">
    <source>
        <dbReference type="EMBL" id="RIY34057.1"/>
    </source>
</evidence>
<evidence type="ECO:0000313" key="3">
    <source>
        <dbReference type="Proteomes" id="UP000266258"/>
    </source>
</evidence>
<dbReference type="RefSeq" id="WP_119496281.1">
    <property type="nucleotide sequence ID" value="NZ_NRJH01000003.1"/>
</dbReference>
<gene>
    <name evidence="2" type="ORF">CJP74_00310</name>
</gene>
<comment type="caution">
    <text evidence="2">The sequence shown here is derived from an EMBL/GenBank/DDBJ whole genome shotgun (WGS) entry which is preliminary data.</text>
</comment>
<keyword evidence="1" id="KW-0812">Transmembrane</keyword>